<dbReference type="RefSeq" id="WP_183898526.1">
    <property type="nucleotide sequence ID" value="NZ_JACIDW010000001.1"/>
</dbReference>
<dbReference type="Gene3D" id="3.40.50.720">
    <property type="entry name" value="NAD(P)-binding Rossmann-like Domain"/>
    <property type="match status" value="1"/>
</dbReference>
<dbReference type="EC" id="1.1.1.57" evidence="4"/>
<dbReference type="InterPro" id="IPR013328">
    <property type="entry name" value="6PGD_dom2"/>
</dbReference>
<dbReference type="InterPro" id="IPR000669">
    <property type="entry name" value="Mannitol_DH"/>
</dbReference>
<proteinExistence type="predicted"/>
<evidence type="ECO:0000256" key="1">
    <source>
        <dbReference type="ARBA" id="ARBA00023002"/>
    </source>
</evidence>
<keyword evidence="5" id="KW-1185">Reference proteome</keyword>
<gene>
    <name evidence="4" type="ORF">GGQ67_000433</name>
</gene>
<feature type="domain" description="Mannitol dehydrogenase N-terminal" evidence="2">
    <location>
        <begin position="30"/>
        <end position="275"/>
    </location>
</feature>
<dbReference type="PRINTS" id="PR00084">
    <property type="entry name" value="MTLDHDRGNASE"/>
</dbReference>
<evidence type="ECO:0000259" key="3">
    <source>
        <dbReference type="Pfam" id="PF08125"/>
    </source>
</evidence>
<dbReference type="AlphaFoldDB" id="A0A7W6G9E8"/>
<dbReference type="Pfam" id="PF01232">
    <property type="entry name" value="Mannitol_dh"/>
    <property type="match status" value="1"/>
</dbReference>
<dbReference type="PANTHER" id="PTHR43362">
    <property type="entry name" value="MANNITOL DEHYDROGENASE DSF1-RELATED"/>
    <property type="match status" value="1"/>
</dbReference>
<comment type="caution">
    <text evidence="4">The sequence shown here is derived from an EMBL/GenBank/DDBJ whole genome shotgun (WGS) entry which is preliminary data.</text>
</comment>
<sequence>MSAPLSDATLGSIDPRVEQPGYDRSIVTPGIVHLGIGAFHRAHQAAFTDDCLWDGESHWGIVGVSLRSRDTRDALKKQDCLYTLAIRDGDRQQLRVIGSICDILVVPENPALVLEVMSSPDIRIVSLTVTEKAYFRNAAGDLDFGHRDILADLADPRRPRTIFGLIVGAIEQRRLRRIKPFTVMSCDNLAANGRTLHRLLVQFATRRSEELADFIRDHVSCPSTMVDRIVPATTALDRSEVAALLGAEDAWPVACEPFSQWVIEDDFPSGRPSWEHHGATFVNDVEPFELMKLRLLNGAHSAIAYLGQLLRHETVADSFSDPRVARFVRALWRELIPTLQQGAGLKPAAYVEDLALRFGNSALKHRTAQIANDGSQKLPQRIVAAAMERLDRGEPVDHLAFVVAAWIAALLSRQRDTFTDALDRQFANLDPSSNVVEQIFTIAGFASGDPHRIPFAKQVATHLARIDESGVAAALGALNGKA</sequence>
<dbReference type="GO" id="GO:0008866">
    <property type="term" value="F:fructuronate reductase activity"/>
    <property type="evidence" value="ECO:0007669"/>
    <property type="project" value="UniProtKB-EC"/>
</dbReference>
<evidence type="ECO:0000259" key="2">
    <source>
        <dbReference type="Pfam" id="PF01232"/>
    </source>
</evidence>
<evidence type="ECO:0000313" key="5">
    <source>
        <dbReference type="Proteomes" id="UP000582090"/>
    </source>
</evidence>
<dbReference type="SUPFAM" id="SSF48179">
    <property type="entry name" value="6-phosphogluconate dehydrogenase C-terminal domain-like"/>
    <property type="match status" value="1"/>
</dbReference>
<dbReference type="InterPro" id="IPR013118">
    <property type="entry name" value="Mannitol_DH_C"/>
</dbReference>
<dbReference type="SUPFAM" id="SSF51735">
    <property type="entry name" value="NAD(P)-binding Rossmann-fold domains"/>
    <property type="match status" value="1"/>
</dbReference>
<dbReference type="PANTHER" id="PTHR43362:SF1">
    <property type="entry name" value="MANNITOL DEHYDROGENASE 2-RELATED"/>
    <property type="match status" value="1"/>
</dbReference>
<dbReference type="Proteomes" id="UP000582090">
    <property type="component" value="Unassembled WGS sequence"/>
</dbReference>
<name>A0A7W6G9E8_9HYPH</name>
<dbReference type="Pfam" id="PF08125">
    <property type="entry name" value="Mannitol_dh_C"/>
    <property type="match status" value="1"/>
</dbReference>
<accession>A0A7W6G9E8</accession>
<dbReference type="EMBL" id="JACIDW010000001">
    <property type="protein sequence ID" value="MBB3962815.1"/>
    <property type="molecule type" value="Genomic_DNA"/>
</dbReference>
<dbReference type="InterPro" id="IPR050988">
    <property type="entry name" value="Mannitol_DH/Oxidoreductase"/>
</dbReference>
<organism evidence="4 5">
    <name type="scientific">Rhizobium metallidurans</name>
    <dbReference type="NCBI Taxonomy" id="1265931"/>
    <lineage>
        <taxon>Bacteria</taxon>
        <taxon>Pseudomonadati</taxon>
        <taxon>Pseudomonadota</taxon>
        <taxon>Alphaproteobacteria</taxon>
        <taxon>Hyphomicrobiales</taxon>
        <taxon>Rhizobiaceae</taxon>
        <taxon>Rhizobium/Agrobacterium group</taxon>
        <taxon>Rhizobium</taxon>
    </lineage>
</organism>
<evidence type="ECO:0000313" key="4">
    <source>
        <dbReference type="EMBL" id="MBB3962815.1"/>
    </source>
</evidence>
<dbReference type="InterPro" id="IPR008927">
    <property type="entry name" value="6-PGluconate_DH-like_C_sf"/>
</dbReference>
<reference evidence="4 5" key="1">
    <citation type="submission" date="2020-08" db="EMBL/GenBank/DDBJ databases">
        <title>Genomic Encyclopedia of Type Strains, Phase IV (KMG-IV): sequencing the most valuable type-strain genomes for metagenomic binning, comparative biology and taxonomic classification.</title>
        <authorList>
            <person name="Goeker M."/>
        </authorList>
    </citation>
    <scope>NUCLEOTIDE SEQUENCE [LARGE SCALE GENOMIC DNA]</scope>
    <source>
        <strain evidence="4 5">DSM 26575</strain>
    </source>
</reference>
<feature type="domain" description="Mannitol dehydrogenase C-terminal" evidence="3">
    <location>
        <begin position="284"/>
        <end position="408"/>
    </location>
</feature>
<protein>
    <submittedName>
        <fullName evidence="4">Fructuronate reductase</fullName>
        <ecNumber evidence="4">1.1.1.57</ecNumber>
    </submittedName>
</protein>
<dbReference type="InterPro" id="IPR036291">
    <property type="entry name" value="NAD(P)-bd_dom_sf"/>
</dbReference>
<dbReference type="InterPro" id="IPR013131">
    <property type="entry name" value="Mannitol_DH_N"/>
</dbReference>
<keyword evidence="1 4" id="KW-0560">Oxidoreductase</keyword>
<dbReference type="Gene3D" id="1.10.1040.10">
    <property type="entry name" value="N-(1-d-carboxylethyl)-l-norvaline Dehydrogenase, domain 2"/>
    <property type="match status" value="1"/>
</dbReference>